<dbReference type="Pfam" id="PF25209">
    <property type="entry name" value="Phage_capsid_4"/>
    <property type="match status" value="1"/>
</dbReference>
<feature type="region of interest" description="Disordered" evidence="1">
    <location>
        <begin position="1"/>
        <end position="21"/>
    </location>
</feature>
<sequence length="740" mass="79391">MAKHAKKTSPPKPERQSVPAEFRIVEAEGESDFRLIEAADTGESSESGEAPKLRRFTMTAYTGGKLHLPSFPFPVVADLSGMRISAKARPILRDHNLARIVGHTENIEINQSSIRLAGVISAANDVAREVAASADNGFPWQASIGATASKVAFVDEGESVEVNGRRFTGPLYVARQSVLREISFVALGADDQTMARVAAGHAQDPESATRQIEVNGMDFEQWLTGLGLSADKLDESQAARLQALHALEASAAAQPDEADQEDGTTAGGSTNTATSAATLNASDGTQVPPSGSRFPVPPRDPVDDLRAQWAAERRRIARICEICAGQHAEIEAKAIEEGWDANRTELAVLRASRPQAPAIGSSTPALNAKTLEAAACLSAGLAEPPLLREYGERTLEAAQPLQHIGLRELVVECARLEGASIPRVFGDGTETIRAGFSTISLPGILENVMNKTLLAAYQSTPIAAFQLCAVGTVADFKEVSRYRLLGTGGFEQVAPDGELKHGQLGEQKFSNKAETYGQLLMLTRQDIINDDLDAFLGITRQMGRSGAELVDDLFFTLLLSNPDSFFATGNGNYKAGADTAFGSNALTDAKTLFRKQKAGPGTKAKDKKPINIRPELLLVPVELETEAELLMGSAQLMIDASGSPTKIPVDNPHRNKYEIVSAPHLSDSYYNGSSGTAWYLFARPGVLPAFEIVFLNGRRTPVIERVEAPPNMLGMGFRSYLDVGVREQDFRAAVKMKGVA</sequence>
<proteinExistence type="predicted"/>
<dbReference type="EMBL" id="CP036275">
    <property type="protein sequence ID" value="QDU39683.1"/>
    <property type="molecule type" value="Genomic_DNA"/>
</dbReference>
<name>A0A517ZB07_9PLAN</name>
<dbReference type="KEGG" id="mri:Mal4_40290"/>
<dbReference type="AlphaFoldDB" id="A0A517ZB07"/>
<gene>
    <name evidence="2" type="ORF">Mal4_40290</name>
</gene>
<accession>A0A517ZB07</accession>
<feature type="region of interest" description="Disordered" evidence="1">
    <location>
        <begin position="250"/>
        <end position="301"/>
    </location>
</feature>
<reference evidence="2 3" key="1">
    <citation type="submission" date="2019-02" db="EMBL/GenBank/DDBJ databases">
        <title>Deep-cultivation of Planctomycetes and their phenomic and genomic characterization uncovers novel biology.</title>
        <authorList>
            <person name="Wiegand S."/>
            <person name="Jogler M."/>
            <person name="Boedeker C."/>
            <person name="Pinto D."/>
            <person name="Vollmers J."/>
            <person name="Rivas-Marin E."/>
            <person name="Kohn T."/>
            <person name="Peeters S.H."/>
            <person name="Heuer A."/>
            <person name="Rast P."/>
            <person name="Oberbeckmann S."/>
            <person name="Bunk B."/>
            <person name="Jeske O."/>
            <person name="Meyerdierks A."/>
            <person name="Storesund J.E."/>
            <person name="Kallscheuer N."/>
            <person name="Luecker S."/>
            <person name="Lage O.M."/>
            <person name="Pohl T."/>
            <person name="Merkel B.J."/>
            <person name="Hornburger P."/>
            <person name="Mueller R.-W."/>
            <person name="Bruemmer F."/>
            <person name="Labrenz M."/>
            <person name="Spormann A.M."/>
            <person name="Op den Camp H."/>
            <person name="Overmann J."/>
            <person name="Amann R."/>
            <person name="Jetten M.S.M."/>
            <person name="Mascher T."/>
            <person name="Medema M.H."/>
            <person name="Devos D.P."/>
            <person name="Kaster A.-K."/>
            <person name="Ovreas L."/>
            <person name="Rohde M."/>
            <person name="Galperin M.Y."/>
            <person name="Jogler C."/>
        </authorList>
    </citation>
    <scope>NUCLEOTIDE SEQUENCE [LARGE SCALE GENOMIC DNA]</scope>
    <source>
        <strain evidence="2 3">Mal4</strain>
    </source>
</reference>
<dbReference type="Proteomes" id="UP000320496">
    <property type="component" value="Chromosome"/>
</dbReference>
<organism evidence="2 3">
    <name type="scientific">Maioricimonas rarisocia</name>
    <dbReference type="NCBI Taxonomy" id="2528026"/>
    <lineage>
        <taxon>Bacteria</taxon>
        <taxon>Pseudomonadati</taxon>
        <taxon>Planctomycetota</taxon>
        <taxon>Planctomycetia</taxon>
        <taxon>Planctomycetales</taxon>
        <taxon>Planctomycetaceae</taxon>
        <taxon>Maioricimonas</taxon>
    </lineage>
</organism>
<feature type="compositionally biased region" description="Low complexity" evidence="1">
    <location>
        <begin position="263"/>
        <end position="282"/>
    </location>
</feature>
<protein>
    <submittedName>
        <fullName evidence="2">Mu-like prophage major head subunit gpT</fullName>
    </submittedName>
</protein>
<evidence type="ECO:0000256" key="1">
    <source>
        <dbReference type="SAM" id="MobiDB-lite"/>
    </source>
</evidence>
<evidence type="ECO:0000313" key="2">
    <source>
        <dbReference type="EMBL" id="QDU39683.1"/>
    </source>
</evidence>
<keyword evidence="3" id="KW-1185">Reference proteome</keyword>
<evidence type="ECO:0000313" key="3">
    <source>
        <dbReference type="Proteomes" id="UP000320496"/>
    </source>
</evidence>
<dbReference type="RefSeq" id="WP_145370840.1">
    <property type="nucleotide sequence ID" value="NZ_CP036275.1"/>
</dbReference>
<dbReference type="OrthoDB" id="9806592at2"/>